<sequence>MERVVRLPLLTVVPWFKTHLLLLSVHEVDGVLATGELTALRYSIVPLGSWRYFWNFGLCSLILRYFSLSG</sequence>
<accession>A0A8K0UVR6</accession>
<keyword evidence="2" id="KW-1185">Reference proteome</keyword>
<comment type="caution">
    <text evidence="1">The sequence shown here is derived from an EMBL/GenBank/DDBJ whole genome shotgun (WGS) entry which is preliminary data.</text>
</comment>
<gene>
    <name evidence="1" type="ORF">BXZ70DRAFT_397036</name>
</gene>
<protein>
    <submittedName>
        <fullName evidence="1">Uncharacterized protein</fullName>
    </submittedName>
</protein>
<dbReference type="EMBL" id="JAEVFJ010000003">
    <property type="protein sequence ID" value="KAH8105839.1"/>
    <property type="molecule type" value="Genomic_DNA"/>
</dbReference>
<dbReference type="AlphaFoldDB" id="A0A8K0UVR6"/>
<proteinExistence type="predicted"/>
<name>A0A8K0UVR6_9AGAR</name>
<dbReference type="Proteomes" id="UP000813824">
    <property type="component" value="Unassembled WGS sequence"/>
</dbReference>
<evidence type="ECO:0000313" key="1">
    <source>
        <dbReference type="EMBL" id="KAH8105839.1"/>
    </source>
</evidence>
<evidence type="ECO:0000313" key="2">
    <source>
        <dbReference type="Proteomes" id="UP000813824"/>
    </source>
</evidence>
<organism evidence="1 2">
    <name type="scientific">Cristinia sonorae</name>
    <dbReference type="NCBI Taxonomy" id="1940300"/>
    <lineage>
        <taxon>Eukaryota</taxon>
        <taxon>Fungi</taxon>
        <taxon>Dikarya</taxon>
        <taxon>Basidiomycota</taxon>
        <taxon>Agaricomycotina</taxon>
        <taxon>Agaricomycetes</taxon>
        <taxon>Agaricomycetidae</taxon>
        <taxon>Agaricales</taxon>
        <taxon>Pleurotineae</taxon>
        <taxon>Stephanosporaceae</taxon>
        <taxon>Cristinia</taxon>
    </lineage>
</organism>
<reference evidence="1" key="1">
    <citation type="journal article" date="2021" name="New Phytol.">
        <title>Evolutionary innovations through gain and loss of genes in the ectomycorrhizal Boletales.</title>
        <authorList>
            <person name="Wu G."/>
            <person name="Miyauchi S."/>
            <person name="Morin E."/>
            <person name="Kuo A."/>
            <person name="Drula E."/>
            <person name="Varga T."/>
            <person name="Kohler A."/>
            <person name="Feng B."/>
            <person name="Cao Y."/>
            <person name="Lipzen A."/>
            <person name="Daum C."/>
            <person name="Hundley H."/>
            <person name="Pangilinan J."/>
            <person name="Johnson J."/>
            <person name="Barry K."/>
            <person name="LaButti K."/>
            <person name="Ng V."/>
            <person name="Ahrendt S."/>
            <person name="Min B."/>
            <person name="Choi I.G."/>
            <person name="Park H."/>
            <person name="Plett J.M."/>
            <person name="Magnuson J."/>
            <person name="Spatafora J.W."/>
            <person name="Nagy L.G."/>
            <person name="Henrissat B."/>
            <person name="Grigoriev I.V."/>
            <person name="Yang Z.L."/>
            <person name="Xu J."/>
            <person name="Martin F.M."/>
        </authorList>
    </citation>
    <scope>NUCLEOTIDE SEQUENCE</scope>
    <source>
        <strain evidence="1">KKN 215</strain>
    </source>
</reference>